<protein>
    <recommendedName>
        <fullName evidence="3">TIGR03016 family PEP-CTERM system-associated outer membrane protein</fullName>
    </recommendedName>
</protein>
<evidence type="ECO:0000313" key="1">
    <source>
        <dbReference type="EMBL" id="CAD85713.1"/>
    </source>
</evidence>
<dbReference type="OrthoDB" id="8522878at2"/>
<dbReference type="KEGG" id="neu:NE1802"/>
<evidence type="ECO:0008006" key="3">
    <source>
        <dbReference type="Google" id="ProtNLM"/>
    </source>
</evidence>
<dbReference type="EMBL" id="AL954747">
    <property type="protein sequence ID" value="CAD85713.1"/>
    <property type="molecule type" value="Genomic_DNA"/>
</dbReference>
<dbReference type="eggNOG" id="COG5338">
    <property type="taxonomic scope" value="Bacteria"/>
</dbReference>
<dbReference type="Proteomes" id="UP000001416">
    <property type="component" value="Chromosome"/>
</dbReference>
<dbReference type="GeneID" id="87104962"/>
<evidence type="ECO:0000313" key="2">
    <source>
        <dbReference type="Proteomes" id="UP000001416"/>
    </source>
</evidence>
<proteinExistence type="predicted"/>
<gene>
    <name evidence="1" type="ordered locus">NE1802</name>
</gene>
<keyword evidence="2" id="KW-1185">Reference proteome</keyword>
<name>Q82TS2_NITEU</name>
<sequence>MKSFGCGNDNFSRLRMCLRVGCIVGLSSWGFQVSAAEWNIQPRLTVSETYTDNVGLGGGGFGGFGGAGRGGEFITQINPGVSITGEGRRFKSNLSYTLNNLIYAKNERFRIRNQLNTDATAEIIKHHFFVDGRATISQQNAFLFGPQAPDNAVLTGNRRNIYMWNISPYVRQRFSNLASGEVRYVHGEVSSNANSFSNSSSDAAIFSLNSGSAFRTLGWGVNYSHTQIDRKYARSNLGRLQTIELERTTGTLRYIVTSQFSLIGTAGYERNSFISIRGRTSSPLWTVGFSWTPTKRTKIDASGGKRFFGNTYAASVDHRTRSTVWNLSYVEDITTFGQQSLAGGSILSASMLGQLFSGIQGGDALLNQGLPLSFSDPNNFLTNRLFLLRRLQASLTLNGKKNSLVFRGFSYSRKSFSSDEEDADLIGIENAALTRDTTQTGGNLLWNHRLSPRTNANINLGYIRTSYDVTSQEDDNIIVTAGLNKRFTSNISGSIMYYHLHRESNRNNGSYDANAITATLNMNF</sequence>
<accession>Q82TS2</accession>
<dbReference type="HOGENOM" id="CLU_037738_1_0_4"/>
<dbReference type="NCBIfam" id="TIGR03016">
    <property type="entry name" value="pepcterm_hypo_1"/>
    <property type="match status" value="1"/>
</dbReference>
<reference evidence="1 2" key="1">
    <citation type="journal article" date="2003" name="J. Bacteriol.">
        <title>Complete genome sequence of the ammonia-oxidizing bacterium and obligate chemolithoautotroph Nitrosomonas europaea.</title>
        <authorList>
            <person name="Chain P."/>
            <person name="Lamerdin J."/>
            <person name="Larimer F."/>
            <person name="Regala W."/>
            <person name="Land M."/>
            <person name="Hauser L."/>
            <person name="Hooper A."/>
            <person name="Klotz M."/>
            <person name="Norton J."/>
            <person name="Sayavedra-Soto L."/>
            <person name="Arciero D."/>
            <person name="Hommes N."/>
            <person name="Whittaker M."/>
            <person name="Arp D."/>
        </authorList>
    </citation>
    <scope>NUCLEOTIDE SEQUENCE [LARGE SCALE GENOMIC DNA]</scope>
    <source>
        <strain evidence="2">ATCC 19718 / CIP 103999 / KCTC 2705 / NBRC 14298</strain>
    </source>
</reference>
<dbReference type="AlphaFoldDB" id="Q82TS2"/>
<organism evidence="1 2">
    <name type="scientific">Nitrosomonas europaea (strain ATCC 19718 / CIP 103999 / KCTC 2705 / NBRC 14298)</name>
    <dbReference type="NCBI Taxonomy" id="228410"/>
    <lineage>
        <taxon>Bacteria</taxon>
        <taxon>Pseudomonadati</taxon>
        <taxon>Pseudomonadota</taxon>
        <taxon>Betaproteobacteria</taxon>
        <taxon>Nitrosomonadales</taxon>
        <taxon>Nitrosomonadaceae</taxon>
        <taxon>Nitrosomonas</taxon>
    </lineage>
</organism>
<dbReference type="STRING" id="228410.NE1802"/>
<dbReference type="RefSeq" id="WP_011112350.1">
    <property type="nucleotide sequence ID" value="NC_004757.1"/>
</dbReference>
<dbReference type="InterPro" id="IPR017467">
    <property type="entry name" value="CHP03016_PEP-CTERM"/>
</dbReference>